<keyword evidence="2" id="KW-0507">mRNA processing</keyword>
<dbReference type="PANTHER" id="PTHR44006:SF1">
    <property type="entry name" value="U5 SMALL NUCLEAR RIBONUCLEOPROTEIN 40 KDA PROTEIN"/>
    <property type="match status" value="1"/>
</dbReference>
<reference evidence="7" key="1">
    <citation type="journal article" date="2020" name="Stud. Mycol.">
        <title>101 Dothideomycetes genomes: a test case for predicting lifestyles and emergence of pathogens.</title>
        <authorList>
            <person name="Haridas S."/>
            <person name="Albert R."/>
            <person name="Binder M."/>
            <person name="Bloem J."/>
            <person name="Labutti K."/>
            <person name="Salamov A."/>
            <person name="Andreopoulos B."/>
            <person name="Baker S."/>
            <person name="Barry K."/>
            <person name="Bills G."/>
            <person name="Bluhm B."/>
            <person name="Cannon C."/>
            <person name="Castanera R."/>
            <person name="Culley D."/>
            <person name="Daum C."/>
            <person name="Ezra D."/>
            <person name="Gonzalez J."/>
            <person name="Henrissat B."/>
            <person name="Kuo A."/>
            <person name="Liang C."/>
            <person name="Lipzen A."/>
            <person name="Lutzoni F."/>
            <person name="Magnuson J."/>
            <person name="Mondo S."/>
            <person name="Nolan M."/>
            <person name="Ohm R."/>
            <person name="Pangilinan J."/>
            <person name="Park H.-J."/>
            <person name="Ramirez L."/>
            <person name="Alfaro M."/>
            <person name="Sun H."/>
            <person name="Tritt A."/>
            <person name="Yoshinaga Y."/>
            <person name="Zwiers L.-H."/>
            <person name="Turgeon B."/>
            <person name="Goodwin S."/>
            <person name="Spatafora J."/>
            <person name="Crous P."/>
            <person name="Grigoriev I."/>
        </authorList>
    </citation>
    <scope>NUCLEOTIDE SEQUENCE</scope>
    <source>
        <strain evidence="7">CBS 113979</strain>
    </source>
</reference>
<dbReference type="GO" id="GO:0008380">
    <property type="term" value="P:RNA splicing"/>
    <property type="evidence" value="ECO:0007669"/>
    <property type="project" value="UniProtKB-KW"/>
</dbReference>
<dbReference type="PANTHER" id="PTHR44006">
    <property type="entry name" value="U5 SMALL NUCLEAR RIBONUCLEOPROTEIN 40 KDA PROTEIN"/>
    <property type="match status" value="1"/>
</dbReference>
<evidence type="ECO:0000256" key="1">
    <source>
        <dbReference type="ARBA" id="ARBA00022574"/>
    </source>
</evidence>
<dbReference type="GO" id="GO:0006397">
    <property type="term" value="P:mRNA processing"/>
    <property type="evidence" value="ECO:0007669"/>
    <property type="project" value="UniProtKB-KW"/>
</dbReference>
<dbReference type="Pfam" id="PF00400">
    <property type="entry name" value="WD40"/>
    <property type="match status" value="6"/>
</dbReference>
<evidence type="ECO:0000313" key="8">
    <source>
        <dbReference type="Proteomes" id="UP000800041"/>
    </source>
</evidence>
<dbReference type="OrthoDB" id="1068471at2759"/>
<dbReference type="InterPro" id="IPR015943">
    <property type="entry name" value="WD40/YVTN_repeat-like_dom_sf"/>
</dbReference>
<evidence type="ECO:0000256" key="4">
    <source>
        <dbReference type="ARBA" id="ARBA00023187"/>
    </source>
</evidence>
<dbReference type="InterPro" id="IPR020472">
    <property type="entry name" value="WD40_PAC1"/>
</dbReference>
<feature type="repeat" description="WD" evidence="5">
    <location>
        <begin position="104"/>
        <end position="145"/>
    </location>
</feature>
<dbReference type="AlphaFoldDB" id="A0A6G1GY04"/>
<dbReference type="PROSITE" id="PS00678">
    <property type="entry name" value="WD_REPEATS_1"/>
    <property type="match status" value="3"/>
</dbReference>
<feature type="repeat" description="WD" evidence="5">
    <location>
        <begin position="280"/>
        <end position="321"/>
    </location>
</feature>
<dbReference type="InterPro" id="IPR052234">
    <property type="entry name" value="U5_snRNP_Component"/>
</dbReference>
<dbReference type="CDD" id="cd00200">
    <property type="entry name" value="WD40"/>
    <property type="match status" value="1"/>
</dbReference>
<dbReference type="Gene3D" id="2.130.10.10">
    <property type="entry name" value="YVTN repeat-like/Quinoprotein amine dehydrogenase"/>
    <property type="match status" value="1"/>
</dbReference>
<dbReference type="GO" id="GO:0071013">
    <property type="term" value="C:catalytic step 2 spliceosome"/>
    <property type="evidence" value="ECO:0007669"/>
    <property type="project" value="TreeGrafter"/>
</dbReference>
<dbReference type="PRINTS" id="PR00320">
    <property type="entry name" value="GPROTEINBRPT"/>
</dbReference>
<feature type="repeat" description="WD" evidence="5">
    <location>
        <begin position="230"/>
        <end position="264"/>
    </location>
</feature>
<evidence type="ECO:0000256" key="3">
    <source>
        <dbReference type="ARBA" id="ARBA00022737"/>
    </source>
</evidence>
<evidence type="ECO:0000313" key="7">
    <source>
        <dbReference type="EMBL" id="KAF1985692.1"/>
    </source>
</evidence>
<dbReference type="GO" id="GO:0003723">
    <property type="term" value="F:RNA binding"/>
    <property type="evidence" value="ECO:0007669"/>
    <property type="project" value="TreeGrafter"/>
</dbReference>
<keyword evidence="1 5" id="KW-0853">WD repeat</keyword>
<feature type="region of interest" description="Disordered" evidence="6">
    <location>
        <begin position="1"/>
        <end position="24"/>
    </location>
</feature>
<dbReference type="PROSITE" id="PS50294">
    <property type="entry name" value="WD_REPEATS_REGION"/>
    <property type="match status" value="5"/>
</dbReference>
<dbReference type="Proteomes" id="UP000800041">
    <property type="component" value="Unassembled WGS sequence"/>
</dbReference>
<dbReference type="InterPro" id="IPR036322">
    <property type="entry name" value="WD40_repeat_dom_sf"/>
</dbReference>
<dbReference type="InterPro" id="IPR019775">
    <property type="entry name" value="WD40_repeat_CS"/>
</dbReference>
<keyword evidence="4" id="KW-0508">mRNA splicing</keyword>
<dbReference type="SMART" id="SM00320">
    <property type="entry name" value="WD40"/>
    <property type="match status" value="7"/>
</dbReference>
<dbReference type="SUPFAM" id="SSF50978">
    <property type="entry name" value="WD40 repeat-like"/>
    <property type="match status" value="1"/>
</dbReference>
<name>A0A6G1GY04_9PEZI</name>
<protein>
    <submittedName>
        <fullName evidence="7">WD40 repeat-like protein</fullName>
    </submittedName>
</protein>
<dbReference type="EMBL" id="ML977161">
    <property type="protein sequence ID" value="KAF1985692.1"/>
    <property type="molecule type" value="Genomic_DNA"/>
</dbReference>
<evidence type="ECO:0000256" key="6">
    <source>
        <dbReference type="SAM" id="MobiDB-lite"/>
    </source>
</evidence>
<sequence>MSAEKRPVPNNFESSQIVKRQRSDADIGDGTVAVATGYGQNGALTKTTPRASSLHTPLMELTGHSGEVFSTRFDPTGQFLASGSMDRTIMLWKTSGACENYIQLQGHKGAVLDLHWSRDSRVLYTGSADMVAASWDVETGTRIRRHQGHDEIINCIDVTKRGDEVLITGSDDGFIGIWDVRQKNAIAFYDSSFPVTALAMTEAGNEIFAGGIANDINVWDIRKQDVAYSLLGHTDTVTSLEVSPDNQSLLSNSHDNSVRTWDIRPFAPADRQQDTYDGAPMGLEKNLYRASWDAEGKRIAAGSGDRTVVIWNVASKKITHKLPGHKGAVNDVRFSPTEPIIVSGSSDSTILLGELGK</sequence>
<dbReference type="PROSITE" id="PS50082">
    <property type="entry name" value="WD_REPEATS_2"/>
    <property type="match status" value="6"/>
</dbReference>
<dbReference type="InterPro" id="IPR001680">
    <property type="entry name" value="WD40_rpt"/>
</dbReference>
<keyword evidence="8" id="KW-1185">Reference proteome</keyword>
<feature type="repeat" description="WD" evidence="5">
    <location>
        <begin position="322"/>
        <end position="357"/>
    </location>
</feature>
<accession>A0A6G1GY04</accession>
<evidence type="ECO:0000256" key="5">
    <source>
        <dbReference type="PROSITE-ProRule" id="PRU00221"/>
    </source>
</evidence>
<proteinExistence type="predicted"/>
<feature type="repeat" description="WD" evidence="5">
    <location>
        <begin position="61"/>
        <end position="93"/>
    </location>
</feature>
<evidence type="ECO:0000256" key="2">
    <source>
        <dbReference type="ARBA" id="ARBA00022664"/>
    </source>
</evidence>
<feature type="repeat" description="WD" evidence="5">
    <location>
        <begin position="146"/>
        <end position="188"/>
    </location>
</feature>
<organism evidence="7 8">
    <name type="scientific">Aulographum hederae CBS 113979</name>
    <dbReference type="NCBI Taxonomy" id="1176131"/>
    <lineage>
        <taxon>Eukaryota</taxon>
        <taxon>Fungi</taxon>
        <taxon>Dikarya</taxon>
        <taxon>Ascomycota</taxon>
        <taxon>Pezizomycotina</taxon>
        <taxon>Dothideomycetes</taxon>
        <taxon>Pleosporomycetidae</taxon>
        <taxon>Aulographales</taxon>
        <taxon>Aulographaceae</taxon>
    </lineage>
</organism>
<gene>
    <name evidence="7" type="ORF">K402DRAFT_334280</name>
</gene>
<keyword evidence="3" id="KW-0677">Repeat</keyword>